<feature type="region of interest" description="Disordered" evidence="1">
    <location>
        <begin position="23"/>
        <end position="75"/>
    </location>
</feature>
<evidence type="ECO:0000313" key="2">
    <source>
        <dbReference type="EMBL" id="CAE7694153.1"/>
    </source>
</evidence>
<organism evidence="2 3">
    <name type="scientific">Symbiodinium pilosum</name>
    <name type="common">Dinoflagellate</name>
    <dbReference type="NCBI Taxonomy" id="2952"/>
    <lineage>
        <taxon>Eukaryota</taxon>
        <taxon>Sar</taxon>
        <taxon>Alveolata</taxon>
        <taxon>Dinophyceae</taxon>
        <taxon>Suessiales</taxon>
        <taxon>Symbiodiniaceae</taxon>
        <taxon>Symbiodinium</taxon>
    </lineage>
</organism>
<reference evidence="2" key="1">
    <citation type="submission" date="2021-02" db="EMBL/GenBank/DDBJ databases">
        <authorList>
            <person name="Dougan E. K."/>
            <person name="Rhodes N."/>
            <person name="Thang M."/>
            <person name="Chan C."/>
        </authorList>
    </citation>
    <scope>NUCLEOTIDE SEQUENCE</scope>
</reference>
<evidence type="ECO:0000313" key="3">
    <source>
        <dbReference type="Proteomes" id="UP000649617"/>
    </source>
</evidence>
<comment type="caution">
    <text evidence="2">The sequence shown here is derived from an EMBL/GenBank/DDBJ whole genome shotgun (WGS) entry which is preliminary data.</text>
</comment>
<name>A0A812WMS5_SYMPI</name>
<gene>
    <name evidence="2" type="ORF">SPIL2461_LOCUS19458</name>
</gene>
<feature type="non-terminal residue" evidence="2">
    <location>
        <position position="110"/>
    </location>
</feature>
<feature type="non-terminal residue" evidence="2">
    <location>
        <position position="1"/>
    </location>
</feature>
<dbReference type="Proteomes" id="UP000649617">
    <property type="component" value="Unassembled WGS sequence"/>
</dbReference>
<dbReference type="AlphaFoldDB" id="A0A812WMS5"/>
<evidence type="ECO:0000256" key="1">
    <source>
        <dbReference type="SAM" id="MobiDB-lite"/>
    </source>
</evidence>
<protein>
    <submittedName>
        <fullName evidence="2">Uncharacterized protein</fullName>
    </submittedName>
</protein>
<dbReference type="EMBL" id="CAJNIZ010044582">
    <property type="protein sequence ID" value="CAE7694153.1"/>
    <property type="molecule type" value="Genomic_DNA"/>
</dbReference>
<sequence>TPCGRSQPRMVVAATTSSCGRHSLQWKSSASDSSDARARKLCTTSGGNVSTVRSRGSHSTTEGSTAFSEQPLSTGRERRLWWPRSFSTCPMSAARGISSAAPAMVAASKS</sequence>
<keyword evidence="3" id="KW-1185">Reference proteome</keyword>
<accession>A0A812WMS5</accession>
<proteinExistence type="predicted"/>
<feature type="compositionally biased region" description="Polar residues" evidence="1">
    <location>
        <begin position="42"/>
        <end position="73"/>
    </location>
</feature>